<dbReference type="InterPro" id="IPR043128">
    <property type="entry name" value="Rev_trsase/Diguanyl_cyclase"/>
</dbReference>
<comment type="caution">
    <text evidence="4">The sequence shown here is derived from an EMBL/GenBank/DDBJ whole genome shotgun (WGS) entry which is preliminary data.</text>
</comment>
<dbReference type="Gene3D" id="3.10.10.10">
    <property type="entry name" value="HIV Type 1 Reverse Transcriptase, subunit A, domain 1"/>
    <property type="match status" value="1"/>
</dbReference>
<dbReference type="PROSITE" id="PS50878">
    <property type="entry name" value="RT_POL"/>
    <property type="match status" value="1"/>
</dbReference>
<comment type="similarity">
    <text evidence="1">Belongs to the beta type-B retroviral polymerase family. HERV class-II K(HML-2) pol subfamily.</text>
</comment>
<evidence type="ECO:0000313" key="5">
    <source>
        <dbReference type="Proteomes" id="UP001066276"/>
    </source>
</evidence>
<reference evidence="4" key="1">
    <citation type="journal article" date="2022" name="bioRxiv">
        <title>Sequencing and chromosome-scale assembly of the giantPleurodeles waltlgenome.</title>
        <authorList>
            <person name="Brown T."/>
            <person name="Elewa A."/>
            <person name="Iarovenko S."/>
            <person name="Subramanian E."/>
            <person name="Araus A.J."/>
            <person name="Petzold A."/>
            <person name="Susuki M."/>
            <person name="Suzuki K.-i.T."/>
            <person name="Hayashi T."/>
            <person name="Toyoda A."/>
            <person name="Oliveira C."/>
            <person name="Osipova E."/>
            <person name="Leigh N.D."/>
            <person name="Simon A."/>
            <person name="Yun M.H."/>
        </authorList>
    </citation>
    <scope>NUCLEOTIDE SEQUENCE</scope>
    <source>
        <strain evidence="4">20211129_DDA</strain>
        <tissue evidence="4">Liver</tissue>
    </source>
</reference>
<dbReference type="EMBL" id="JANPWB010000011">
    <property type="protein sequence ID" value="KAJ1131441.1"/>
    <property type="molecule type" value="Genomic_DNA"/>
</dbReference>
<dbReference type="Proteomes" id="UP001066276">
    <property type="component" value="Chromosome 7"/>
</dbReference>
<evidence type="ECO:0000256" key="2">
    <source>
        <dbReference type="ARBA" id="ARBA00012180"/>
    </source>
</evidence>
<gene>
    <name evidence="4" type="ORF">NDU88_009778</name>
</gene>
<dbReference type="SUPFAM" id="SSF56672">
    <property type="entry name" value="DNA/RNA polymerases"/>
    <property type="match status" value="1"/>
</dbReference>
<dbReference type="CDD" id="cd03714">
    <property type="entry name" value="RT_DIRS1"/>
    <property type="match status" value="1"/>
</dbReference>
<sequence length="367" mass="40308">MPVPSSPNCPQSLHTTLAPSPIYFNILARILKGYPRTAERKLLFRGFSEGFRIPYSCPAVSRGANNLRSAIEAPGVVQEKLEKERQLGRVTGPFTQPPLPNFIVSPLGIVPKKEQGKYRLIHHLSFPKGSSVNDYLEEGTCSVCYASFDEAIDLVCAAGKGALMAKADIESAFRLLPVHPSSFHLLGMQWAGQYFYDKCMPMGCAVSCSLFETFACFLEWALRESTPPRSSLHYLDDFLFIGRAGSGDCRATLSAFEHLSQSLGVPLAPGKTQGPTACLTFLGIEIDSMEGMCRLPEGKKSIHRPATSMPRHHHSALTFLLTSHTMRLLPLVVPLRSREEERSGPLKKADTLPTILPVSTNGTFSKK</sequence>
<keyword evidence="5" id="KW-1185">Reference proteome</keyword>
<accession>A0AAV7PW38</accession>
<name>A0AAV7PW38_PLEWA</name>
<dbReference type="PANTHER" id="PTHR33050">
    <property type="entry name" value="REVERSE TRANSCRIPTASE DOMAIN-CONTAINING PROTEIN"/>
    <property type="match status" value="1"/>
</dbReference>
<dbReference type="Pfam" id="PF00078">
    <property type="entry name" value="RVT_1"/>
    <property type="match status" value="1"/>
</dbReference>
<proteinExistence type="inferred from homology"/>
<dbReference type="PANTHER" id="PTHR33050:SF8">
    <property type="entry name" value="REVERSE TRANSCRIPTASE DOMAIN-CONTAINING PROTEIN"/>
    <property type="match status" value="1"/>
</dbReference>
<dbReference type="GO" id="GO:0004523">
    <property type="term" value="F:RNA-DNA hybrid ribonuclease activity"/>
    <property type="evidence" value="ECO:0007669"/>
    <property type="project" value="UniProtKB-EC"/>
</dbReference>
<dbReference type="AlphaFoldDB" id="A0AAV7PW38"/>
<dbReference type="InterPro" id="IPR043502">
    <property type="entry name" value="DNA/RNA_pol_sf"/>
</dbReference>
<evidence type="ECO:0000259" key="3">
    <source>
        <dbReference type="PROSITE" id="PS50878"/>
    </source>
</evidence>
<organism evidence="4 5">
    <name type="scientific">Pleurodeles waltl</name>
    <name type="common">Iberian ribbed newt</name>
    <dbReference type="NCBI Taxonomy" id="8319"/>
    <lineage>
        <taxon>Eukaryota</taxon>
        <taxon>Metazoa</taxon>
        <taxon>Chordata</taxon>
        <taxon>Craniata</taxon>
        <taxon>Vertebrata</taxon>
        <taxon>Euteleostomi</taxon>
        <taxon>Amphibia</taxon>
        <taxon>Batrachia</taxon>
        <taxon>Caudata</taxon>
        <taxon>Salamandroidea</taxon>
        <taxon>Salamandridae</taxon>
        <taxon>Pleurodelinae</taxon>
        <taxon>Pleurodeles</taxon>
    </lineage>
</organism>
<feature type="domain" description="Reverse transcriptase" evidence="3">
    <location>
        <begin position="91"/>
        <end position="286"/>
    </location>
</feature>
<dbReference type="EC" id="3.1.26.4" evidence="2"/>
<dbReference type="InterPro" id="IPR000477">
    <property type="entry name" value="RT_dom"/>
</dbReference>
<protein>
    <recommendedName>
        <fullName evidence="2">ribonuclease H</fullName>
        <ecNumber evidence="2">3.1.26.4</ecNumber>
    </recommendedName>
</protein>
<dbReference type="Gene3D" id="3.30.70.270">
    <property type="match status" value="1"/>
</dbReference>
<evidence type="ECO:0000256" key="1">
    <source>
        <dbReference type="ARBA" id="ARBA00010879"/>
    </source>
</evidence>
<dbReference type="InterPro" id="IPR052055">
    <property type="entry name" value="Hepadnavirus_pol/RT"/>
</dbReference>
<evidence type="ECO:0000313" key="4">
    <source>
        <dbReference type="EMBL" id="KAJ1131441.1"/>
    </source>
</evidence>